<keyword evidence="2" id="KW-1185">Reference proteome</keyword>
<proteinExistence type="predicted"/>
<comment type="caution">
    <text evidence="1">The sequence shown here is derived from an EMBL/GenBank/DDBJ whole genome shotgun (WGS) entry which is preliminary data.</text>
</comment>
<organism evidence="1 2">
    <name type="scientific">Schizophyllum amplum</name>
    <dbReference type="NCBI Taxonomy" id="97359"/>
    <lineage>
        <taxon>Eukaryota</taxon>
        <taxon>Fungi</taxon>
        <taxon>Dikarya</taxon>
        <taxon>Basidiomycota</taxon>
        <taxon>Agaricomycotina</taxon>
        <taxon>Agaricomycetes</taxon>
        <taxon>Agaricomycetidae</taxon>
        <taxon>Agaricales</taxon>
        <taxon>Schizophyllaceae</taxon>
        <taxon>Schizophyllum</taxon>
    </lineage>
</organism>
<reference evidence="1 2" key="1">
    <citation type="journal article" date="2019" name="New Phytol.">
        <title>Comparative genomics reveals unique wood-decay strategies and fruiting body development in the Schizophyllaceae.</title>
        <authorList>
            <person name="Almasi E."/>
            <person name="Sahu N."/>
            <person name="Krizsan K."/>
            <person name="Balint B."/>
            <person name="Kovacs G.M."/>
            <person name="Kiss B."/>
            <person name="Cseklye J."/>
            <person name="Drula E."/>
            <person name="Henrissat B."/>
            <person name="Nagy I."/>
            <person name="Chovatia M."/>
            <person name="Adam C."/>
            <person name="LaButti K."/>
            <person name="Lipzen A."/>
            <person name="Riley R."/>
            <person name="Grigoriev I.V."/>
            <person name="Nagy L.G."/>
        </authorList>
    </citation>
    <scope>NUCLEOTIDE SEQUENCE [LARGE SCALE GENOMIC DNA]</scope>
    <source>
        <strain evidence="1 2">NL-1724</strain>
    </source>
</reference>
<dbReference type="Proteomes" id="UP000320762">
    <property type="component" value="Unassembled WGS sequence"/>
</dbReference>
<name>A0A550CMH0_9AGAR</name>
<evidence type="ECO:0000313" key="1">
    <source>
        <dbReference type="EMBL" id="TRM65959.1"/>
    </source>
</evidence>
<gene>
    <name evidence="1" type="ORF">BD626DRAFT_566599</name>
</gene>
<dbReference type="AlphaFoldDB" id="A0A550CMH0"/>
<sequence length="72" mass="7616">MLSPPVAVVCHDLKPSRPGNFPSVVSQQPHAAMGMSLTAPTKVEDNGEQGQAARLRGGRRGRCFLGNLLCVC</sequence>
<protein>
    <submittedName>
        <fullName evidence="1">Uncharacterized protein</fullName>
    </submittedName>
</protein>
<evidence type="ECO:0000313" key="2">
    <source>
        <dbReference type="Proteomes" id="UP000320762"/>
    </source>
</evidence>
<dbReference type="EMBL" id="VDMD01000004">
    <property type="protein sequence ID" value="TRM65959.1"/>
    <property type="molecule type" value="Genomic_DNA"/>
</dbReference>
<accession>A0A550CMH0</accession>